<dbReference type="PANTHER" id="PTHR43183">
    <property type="entry name" value="HYPOTHETICAL DIHYDROXYACID DEHYDRATASE (EUROFUNG)-RELATED"/>
    <property type="match status" value="1"/>
</dbReference>
<dbReference type="PANTHER" id="PTHR43183:SF2">
    <property type="entry name" value="DIHYDROXY-ACID DEHYDRATASE"/>
    <property type="match status" value="1"/>
</dbReference>
<protein>
    <recommendedName>
        <fullName evidence="7">Dihydroxy-acid dehydratase</fullName>
    </recommendedName>
</protein>
<gene>
    <name evidence="5" type="ORF">ONZ52_18090</name>
</gene>
<feature type="region of interest" description="Disordered" evidence="4">
    <location>
        <begin position="92"/>
        <end position="111"/>
    </location>
</feature>
<evidence type="ECO:0008006" key="7">
    <source>
        <dbReference type="Google" id="ProtNLM"/>
    </source>
</evidence>
<accession>A0ABT3KK01</accession>
<evidence type="ECO:0000256" key="3">
    <source>
        <dbReference type="ARBA" id="ARBA00023014"/>
    </source>
</evidence>
<dbReference type="EMBL" id="JAPEUL010000009">
    <property type="protein sequence ID" value="MCW4630739.1"/>
    <property type="molecule type" value="Genomic_DNA"/>
</dbReference>
<evidence type="ECO:0000256" key="1">
    <source>
        <dbReference type="ARBA" id="ARBA00022723"/>
    </source>
</evidence>
<keyword evidence="6" id="KW-1185">Reference proteome</keyword>
<evidence type="ECO:0000313" key="6">
    <source>
        <dbReference type="Proteomes" id="UP001431181"/>
    </source>
</evidence>
<sequence>MAKRIEDLRSQRWFAPDNMRAFAHRQRTQQTGYKRSDFMNRPVIGIINTWSDISTCHTHLRERVPVCQRRHHSRWRLSIGNASYVTWRSDGEANHHDVPKFPCDGNRRTAS</sequence>
<dbReference type="Proteomes" id="UP001431181">
    <property type="component" value="Unassembled WGS sequence"/>
</dbReference>
<evidence type="ECO:0000313" key="5">
    <source>
        <dbReference type="EMBL" id="MCW4630739.1"/>
    </source>
</evidence>
<organism evidence="5 6">
    <name type="scientific">Marinomonas rhodophyticola</name>
    <dbReference type="NCBI Taxonomy" id="2992803"/>
    <lineage>
        <taxon>Bacteria</taxon>
        <taxon>Pseudomonadati</taxon>
        <taxon>Pseudomonadota</taxon>
        <taxon>Gammaproteobacteria</taxon>
        <taxon>Oceanospirillales</taxon>
        <taxon>Oceanospirillaceae</taxon>
        <taxon>Marinomonas</taxon>
    </lineage>
</organism>
<proteinExistence type="predicted"/>
<keyword evidence="3" id="KW-0411">Iron-sulfur</keyword>
<comment type="caution">
    <text evidence="5">The sequence shown here is derived from an EMBL/GenBank/DDBJ whole genome shotgun (WGS) entry which is preliminary data.</text>
</comment>
<reference evidence="5" key="1">
    <citation type="submission" date="2022-11" db="EMBL/GenBank/DDBJ databases">
        <title>Marinomonas sp. nov., isolated from marine algae.</title>
        <authorList>
            <person name="Choi D.G."/>
            <person name="Kim J.M."/>
            <person name="Lee J.K."/>
            <person name="Baek J.H."/>
            <person name="Jeon C.O."/>
        </authorList>
    </citation>
    <scope>NUCLEOTIDE SEQUENCE</scope>
    <source>
        <strain evidence="5">KJ51-3</strain>
    </source>
</reference>
<dbReference type="InterPro" id="IPR052352">
    <property type="entry name" value="Sugar_Degrad_Dehydratases"/>
</dbReference>
<evidence type="ECO:0000256" key="2">
    <source>
        <dbReference type="ARBA" id="ARBA00023004"/>
    </source>
</evidence>
<keyword evidence="1" id="KW-0479">Metal-binding</keyword>
<keyword evidence="2" id="KW-0408">Iron</keyword>
<dbReference type="RefSeq" id="WP_265220330.1">
    <property type="nucleotide sequence ID" value="NZ_JAPEUL010000009.1"/>
</dbReference>
<evidence type="ECO:0000256" key="4">
    <source>
        <dbReference type="SAM" id="MobiDB-lite"/>
    </source>
</evidence>
<name>A0ABT3KK01_9GAMM</name>
<dbReference type="InterPro" id="IPR037237">
    <property type="entry name" value="IlvD/EDD_N"/>
</dbReference>
<dbReference type="SUPFAM" id="SSF143975">
    <property type="entry name" value="IlvD/EDD N-terminal domain-like"/>
    <property type="match status" value="1"/>
</dbReference>